<reference evidence="2 3" key="1">
    <citation type="submission" date="2014-01" db="EMBL/GenBank/DDBJ databases">
        <title>Draft genome sequencing of Bacillus alcalophilus CGMCC 1.3604.</title>
        <authorList>
            <person name="Yang J."/>
            <person name="Diao L."/>
            <person name="Yang S."/>
        </authorList>
    </citation>
    <scope>NUCLEOTIDE SEQUENCE [LARGE SCALE GENOMIC DNA]</scope>
    <source>
        <strain evidence="2 3">CGMCC 1.3604</strain>
    </source>
</reference>
<accession>A0A4S4K7P6</accession>
<dbReference type="PROSITE" id="PS51707">
    <property type="entry name" value="CYTH"/>
    <property type="match status" value="1"/>
</dbReference>
<dbReference type="PIRSF" id="PIRSF012526">
    <property type="entry name" value="CYTH_UCP012526"/>
    <property type="match status" value="1"/>
</dbReference>
<dbReference type="SUPFAM" id="SSF55154">
    <property type="entry name" value="CYTH-like phosphatases"/>
    <property type="match status" value="1"/>
</dbReference>
<evidence type="ECO:0000259" key="1">
    <source>
        <dbReference type="PROSITE" id="PS51707"/>
    </source>
</evidence>
<gene>
    <name evidence="2" type="ORF">AJ85_16715</name>
</gene>
<dbReference type="AlphaFoldDB" id="A0A4S4K7P6"/>
<proteinExistence type="predicted"/>
<dbReference type="Gene3D" id="2.40.320.10">
    <property type="entry name" value="Hypothetical Protein Pfu-838710-001"/>
    <property type="match status" value="1"/>
</dbReference>
<dbReference type="OrthoDB" id="384378at2"/>
<dbReference type="EMBL" id="JALP01000018">
    <property type="protein sequence ID" value="THG92159.1"/>
    <property type="molecule type" value="Genomic_DNA"/>
</dbReference>
<dbReference type="CDD" id="cd07762">
    <property type="entry name" value="CYTH-like_Pase_1"/>
    <property type="match status" value="1"/>
</dbReference>
<evidence type="ECO:0000313" key="3">
    <source>
        <dbReference type="Proteomes" id="UP000297014"/>
    </source>
</evidence>
<dbReference type="Proteomes" id="UP000297014">
    <property type="component" value="Unassembled WGS sequence"/>
</dbReference>
<sequence>MKSGMAKEVEIEVKSMLSKEGYQTLIKQFNLSENEAFEQENHYFDTKDFQLREKRSALRVREKNRSYTLTLKQPHTVGLLETHQPLTEQQFQTFRKQAKLPTGDVVNQLEELDIKIEELHYLGALQTKRLEIAYNKGSLCLDQSHYLDLTDYEIEFEGQTLEHANETLNTVLQSVQLHSIPAKNKVQRFFERKQLLKK</sequence>
<dbReference type="InterPro" id="IPR033469">
    <property type="entry name" value="CYTH-like_dom_sf"/>
</dbReference>
<dbReference type="InterPro" id="IPR009195">
    <property type="entry name" value="Uncharacterised_YjbK"/>
</dbReference>
<name>A0A4S4K7P6_ALKAL</name>
<evidence type="ECO:0000313" key="2">
    <source>
        <dbReference type="EMBL" id="THG92159.1"/>
    </source>
</evidence>
<comment type="caution">
    <text evidence="2">The sequence shown here is derived from an EMBL/GenBank/DDBJ whole genome shotgun (WGS) entry which is preliminary data.</text>
</comment>
<dbReference type="RefSeq" id="WP_003322114.1">
    <property type="nucleotide sequence ID" value="NZ_ALPT02000032.1"/>
</dbReference>
<dbReference type="PANTHER" id="PTHR34948">
    <property type="entry name" value="OS08G0299200 PROTEIN"/>
    <property type="match status" value="1"/>
</dbReference>
<organism evidence="2 3">
    <name type="scientific">Alkalihalobacillus alcalophilus ATCC 27647 = CGMCC 1.3604</name>
    <dbReference type="NCBI Taxonomy" id="1218173"/>
    <lineage>
        <taxon>Bacteria</taxon>
        <taxon>Bacillati</taxon>
        <taxon>Bacillota</taxon>
        <taxon>Bacilli</taxon>
        <taxon>Bacillales</taxon>
        <taxon>Bacillaceae</taxon>
        <taxon>Alkalihalobacillus</taxon>
    </lineage>
</organism>
<dbReference type="Pfam" id="PF01928">
    <property type="entry name" value="CYTH"/>
    <property type="match status" value="1"/>
</dbReference>
<feature type="domain" description="CYTH" evidence="1">
    <location>
        <begin position="8"/>
        <end position="196"/>
    </location>
</feature>
<dbReference type="InterPro" id="IPR023577">
    <property type="entry name" value="CYTH_domain"/>
</dbReference>
<dbReference type="PANTHER" id="PTHR34948:SF2">
    <property type="entry name" value="TRIPHOSPHATE TUNNEL METALLOENZYME 3"/>
    <property type="match status" value="1"/>
</dbReference>
<protein>
    <recommendedName>
        <fullName evidence="1">CYTH domain-containing protein</fullName>
    </recommendedName>
</protein>
<dbReference type="SMART" id="SM01118">
    <property type="entry name" value="CYTH"/>
    <property type="match status" value="1"/>
</dbReference>